<protein>
    <submittedName>
        <fullName evidence="5">DNA-binding response regulator, NarL/FixJ family, contains REC and HTH domains</fullName>
    </submittedName>
</protein>
<dbReference type="InterPro" id="IPR001789">
    <property type="entry name" value="Sig_transdc_resp-reg_receiver"/>
</dbReference>
<dbReference type="PRINTS" id="PR00038">
    <property type="entry name" value="HTHLUXR"/>
</dbReference>
<dbReference type="RefSeq" id="WP_084526908.1">
    <property type="nucleotide sequence ID" value="NZ_FQUP01000001.1"/>
</dbReference>
<dbReference type="PANTHER" id="PTHR45566:SF1">
    <property type="entry name" value="HTH-TYPE TRANSCRIPTIONAL REGULATOR YHJB-RELATED"/>
    <property type="match status" value="1"/>
</dbReference>
<reference evidence="5 6" key="1">
    <citation type="submission" date="2016-11" db="EMBL/GenBank/DDBJ databases">
        <authorList>
            <person name="Jaros S."/>
            <person name="Januszkiewicz K."/>
            <person name="Wedrychowicz H."/>
        </authorList>
    </citation>
    <scope>NUCLEOTIDE SEQUENCE [LARGE SCALE GENOMIC DNA]</scope>
    <source>
        <strain evidence="5 6">DSM 19436</strain>
    </source>
</reference>
<dbReference type="EMBL" id="FQUP01000001">
    <property type="protein sequence ID" value="SHE99495.1"/>
    <property type="molecule type" value="Genomic_DNA"/>
</dbReference>
<dbReference type="PROSITE" id="PS50043">
    <property type="entry name" value="HTH_LUXR_2"/>
    <property type="match status" value="1"/>
</dbReference>
<dbReference type="GO" id="GO:0003677">
    <property type="term" value="F:DNA binding"/>
    <property type="evidence" value="ECO:0007669"/>
    <property type="project" value="UniProtKB-KW"/>
</dbReference>
<dbReference type="SUPFAM" id="SSF46894">
    <property type="entry name" value="C-terminal effector domain of the bipartite response regulators"/>
    <property type="match status" value="1"/>
</dbReference>
<dbReference type="PROSITE" id="PS50110">
    <property type="entry name" value="RESPONSE_REGULATORY"/>
    <property type="match status" value="1"/>
</dbReference>
<keyword evidence="6" id="KW-1185">Reference proteome</keyword>
<dbReference type="Proteomes" id="UP000184485">
    <property type="component" value="Unassembled WGS sequence"/>
</dbReference>
<dbReference type="GO" id="GO:0000160">
    <property type="term" value="P:phosphorelay signal transduction system"/>
    <property type="evidence" value="ECO:0007669"/>
    <property type="project" value="InterPro"/>
</dbReference>
<dbReference type="OrthoDB" id="7272316at2"/>
<evidence type="ECO:0000256" key="1">
    <source>
        <dbReference type="ARBA" id="ARBA00023125"/>
    </source>
</evidence>
<name>A0A1M4Y1B0_9HYPH</name>
<accession>A0A1M4Y1B0</accession>
<evidence type="ECO:0000313" key="5">
    <source>
        <dbReference type="EMBL" id="SHE99495.1"/>
    </source>
</evidence>
<evidence type="ECO:0000259" key="4">
    <source>
        <dbReference type="PROSITE" id="PS50110"/>
    </source>
</evidence>
<dbReference type="GO" id="GO:0006355">
    <property type="term" value="P:regulation of DNA-templated transcription"/>
    <property type="evidence" value="ECO:0007669"/>
    <property type="project" value="InterPro"/>
</dbReference>
<dbReference type="PANTHER" id="PTHR45566">
    <property type="entry name" value="HTH-TYPE TRANSCRIPTIONAL REGULATOR YHJB-RELATED"/>
    <property type="match status" value="1"/>
</dbReference>
<dbReference type="InterPro" id="IPR011006">
    <property type="entry name" value="CheY-like_superfamily"/>
</dbReference>
<keyword evidence="1 5" id="KW-0238">DNA-binding</keyword>
<feature type="domain" description="Response regulatory" evidence="4">
    <location>
        <begin position="27"/>
        <end position="145"/>
    </location>
</feature>
<dbReference type="CDD" id="cd06170">
    <property type="entry name" value="LuxR_C_like"/>
    <property type="match status" value="1"/>
</dbReference>
<evidence type="ECO:0000259" key="3">
    <source>
        <dbReference type="PROSITE" id="PS50043"/>
    </source>
</evidence>
<evidence type="ECO:0000256" key="2">
    <source>
        <dbReference type="PROSITE-ProRule" id="PRU00169"/>
    </source>
</evidence>
<dbReference type="AlphaFoldDB" id="A0A1M4Y1B0"/>
<dbReference type="InterPro" id="IPR051015">
    <property type="entry name" value="EvgA-like"/>
</dbReference>
<dbReference type="InterPro" id="IPR000792">
    <property type="entry name" value="Tscrpt_reg_LuxR_C"/>
</dbReference>
<dbReference type="SUPFAM" id="SSF52172">
    <property type="entry name" value="CheY-like"/>
    <property type="match status" value="1"/>
</dbReference>
<dbReference type="InterPro" id="IPR016032">
    <property type="entry name" value="Sig_transdc_resp-reg_C-effctor"/>
</dbReference>
<comment type="caution">
    <text evidence="2">Lacks conserved residue(s) required for the propagation of feature annotation.</text>
</comment>
<dbReference type="STRING" id="1122133.SAMN02745157_1395"/>
<gene>
    <name evidence="5" type="ORF">SAMN02745157_1395</name>
</gene>
<organism evidence="5 6">
    <name type="scientific">Kaistia soli DSM 19436</name>
    <dbReference type="NCBI Taxonomy" id="1122133"/>
    <lineage>
        <taxon>Bacteria</taxon>
        <taxon>Pseudomonadati</taxon>
        <taxon>Pseudomonadota</taxon>
        <taxon>Alphaproteobacteria</taxon>
        <taxon>Hyphomicrobiales</taxon>
        <taxon>Kaistiaceae</taxon>
        <taxon>Kaistia</taxon>
    </lineage>
</organism>
<proteinExistence type="predicted"/>
<sequence length="242" mass="26407">MNTSFDLNRPMSAVSGSKTTQMENRHTLVLVDLNVLSRDCIGRALSSFGGLELVGSFGTVSEWLGAQATKANLAVIVQRGERPSASELQRDIERLRGATIEAPIILISDDEDPNTILRSLDFGVSGYIPSSVGLDVAFEAMRLVVAGGVFVPANSLLAYRQSVQKENIPPAPQKSPFTARQDAVVQLLRLGKSNKAIAAELNMRESTVKVHIRNVMKIMRAKNRTEIAVRTKYLDRADGDDK</sequence>
<dbReference type="SMART" id="SM00421">
    <property type="entry name" value="HTH_LUXR"/>
    <property type="match status" value="1"/>
</dbReference>
<feature type="domain" description="HTH luxR-type" evidence="3">
    <location>
        <begin position="170"/>
        <end position="235"/>
    </location>
</feature>
<evidence type="ECO:0000313" key="6">
    <source>
        <dbReference type="Proteomes" id="UP000184485"/>
    </source>
</evidence>
<dbReference type="Pfam" id="PF00196">
    <property type="entry name" value="GerE"/>
    <property type="match status" value="1"/>
</dbReference>
<dbReference type="Gene3D" id="3.40.50.2300">
    <property type="match status" value="1"/>
</dbReference>